<dbReference type="SUPFAM" id="SSF144091">
    <property type="entry name" value="Rhomboid-like"/>
    <property type="match status" value="1"/>
</dbReference>
<keyword evidence="3 8" id="KW-0812">Transmembrane</keyword>
<dbReference type="InterPro" id="IPR019734">
    <property type="entry name" value="TPR_rpt"/>
</dbReference>
<keyword evidence="11" id="KW-1185">Reference proteome</keyword>
<dbReference type="EMBL" id="CP041666">
    <property type="protein sequence ID" value="QDP40609.1"/>
    <property type="molecule type" value="Genomic_DNA"/>
</dbReference>
<dbReference type="KEGG" id="aqt:FN924_10655"/>
<feature type="transmembrane region" description="Helical" evidence="8">
    <location>
        <begin position="321"/>
        <end position="338"/>
    </location>
</feature>
<sequence>MYAKRRYLMFRTANQLLSEEGYNLLYINDITSELWLEKKQKQTSYVIRFSLEQFDWKNRLKEDMGRVLQRLHTFKGQLRGRTVNVYNIYIADFPPVDSWEQLKKPILWKKGKPVVLQTYYITDENQGEELSRFARDISIHIEPPLYTEHIEEESYNFEKQVKQEHQKRQKELQQVFNYQKPLFTYILLILNILMFAILEWNGGSTSIQTLIQYGAKYNPGILDGEWWRIVTSMFLHIGILHLMMNMLALYHLGTAVERMFGRFRFLFIYFASGTFGGLASFTLNPQVAAGASGAIFGLFGAMLFFGLIYKRLFIQTIGKNILFVIVLNIILGLSVPQIDNGAHIGGLIGGFIASAVVWMPAKKNLWAQLLASFVLISSLFGLAIYGLHSPAQESASILLHEAQEAVQKENYEEVLTITNKALKKPEAMEAELLFIRSYASIKLGDTEKGIQDLEKVIELQPDMAEAHYNLALLYAETNKRKKALQHAKEANRLKPNNADFESFLQRLEAEG</sequence>
<dbReference type="InterPro" id="IPR022764">
    <property type="entry name" value="Peptidase_S54_rhomboid_dom"/>
</dbReference>
<keyword evidence="6 8" id="KW-0472">Membrane</keyword>
<feature type="transmembrane region" description="Helical" evidence="8">
    <location>
        <begin position="265"/>
        <end position="283"/>
    </location>
</feature>
<dbReference type="GO" id="GO:0006508">
    <property type="term" value="P:proteolysis"/>
    <property type="evidence" value="ECO:0007669"/>
    <property type="project" value="UniProtKB-KW"/>
</dbReference>
<evidence type="ECO:0000259" key="9">
    <source>
        <dbReference type="Pfam" id="PF01694"/>
    </source>
</evidence>
<reference evidence="10 11" key="1">
    <citation type="submission" date="2019-07" db="EMBL/GenBank/DDBJ databases">
        <authorList>
            <person name="Li J."/>
        </authorList>
    </citation>
    <scope>NUCLEOTIDE SEQUENCE [LARGE SCALE GENOMIC DNA]</scope>
    <source>
        <strain evidence="10 11">TKL69</strain>
    </source>
</reference>
<dbReference type="Pfam" id="PF13414">
    <property type="entry name" value="TPR_11"/>
    <property type="match status" value="1"/>
</dbReference>
<keyword evidence="4" id="KW-0378">Hydrolase</keyword>
<evidence type="ECO:0000256" key="8">
    <source>
        <dbReference type="SAM" id="Phobius"/>
    </source>
</evidence>
<evidence type="ECO:0000256" key="6">
    <source>
        <dbReference type="ARBA" id="ARBA00023136"/>
    </source>
</evidence>
<evidence type="ECO:0000256" key="4">
    <source>
        <dbReference type="ARBA" id="ARBA00022801"/>
    </source>
</evidence>
<evidence type="ECO:0000256" key="5">
    <source>
        <dbReference type="ARBA" id="ARBA00022989"/>
    </source>
</evidence>
<feature type="transmembrane region" description="Helical" evidence="8">
    <location>
        <begin position="289"/>
        <end position="309"/>
    </location>
</feature>
<dbReference type="AlphaFoldDB" id="A0A516KGV4"/>
<accession>A0A516KGV4</accession>
<name>A0A516KGV4_9BACI</name>
<keyword evidence="10" id="KW-0645">Protease</keyword>
<dbReference type="RefSeq" id="WP_143894346.1">
    <property type="nucleotide sequence ID" value="NZ_CP041666.1"/>
</dbReference>
<dbReference type="Pfam" id="PF01694">
    <property type="entry name" value="Rhomboid"/>
    <property type="match status" value="1"/>
</dbReference>
<evidence type="ECO:0000313" key="11">
    <source>
        <dbReference type="Proteomes" id="UP000315215"/>
    </source>
</evidence>
<dbReference type="InterPro" id="IPR011990">
    <property type="entry name" value="TPR-like_helical_dom_sf"/>
</dbReference>
<dbReference type="SUPFAM" id="SSF48452">
    <property type="entry name" value="TPR-like"/>
    <property type="match status" value="1"/>
</dbReference>
<dbReference type="GO" id="GO:0004252">
    <property type="term" value="F:serine-type endopeptidase activity"/>
    <property type="evidence" value="ECO:0007669"/>
    <property type="project" value="InterPro"/>
</dbReference>
<evidence type="ECO:0000256" key="1">
    <source>
        <dbReference type="ARBA" id="ARBA00004141"/>
    </source>
</evidence>
<dbReference type="PANTHER" id="PTHR43731:SF14">
    <property type="entry name" value="PRESENILIN-ASSOCIATED RHOMBOID-LIKE PROTEIN, MITOCHONDRIAL"/>
    <property type="match status" value="1"/>
</dbReference>
<comment type="similarity">
    <text evidence="2">Belongs to the peptidase S54 family.</text>
</comment>
<keyword evidence="7" id="KW-0802">TPR repeat</keyword>
<dbReference type="PROSITE" id="PS50005">
    <property type="entry name" value="TPR"/>
    <property type="match status" value="2"/>
</dbReference>
<dbReference type="OrthoDB" id="9813074at2"/>
<comment type="subcellular location">
    <subcellularLocation>
        <location evidence="1">Membrane</location>
        <topology evidence="1">Multi-pass membrane protein</topology>
    </subcellularLocation>
</comment>
<feature type="transmembrane region" description="Helical" evidence="8">
    <location>
        <begin position="368"/>
        <end position="387"/>
    </location>
</feature>
<dbReference type="Gene3D" id="1.25.40.10">
    <property type="entry name" value="Tetratricopeptide repeat domain"/>
    <property type="match status" value="1"/>
</dbReference>
<dbReference type="GO" id="GO:0016020">
    <property type="term" value="C:membrane"/>
    <property type="evidence" value="ECO:0007669"/>
    <property type="project" value="UniProtKB-SubCell"/>
</dbReference>
<dbReference type="Proteomes" id="UP000315215">
    <property type="component" value="Chromosome"/>
</dbReference>
<organism evidence="10 11">
    <name type="scientific">Radiobacillus deserti</name>
    <dbReference type="NCBI Taxonomy" id="2594883"/>
    <lineage>
        <taxon>Bacteria</taxon>
        <taxon>Bacillati</taxon>
        <taxon>Bacillota</taxon>
        <taxon>Bacilli</taxon>
        <taxon>Bacillales</taxon>
        <taxon>Bacillaceae</taxon>
        <taxon>Radiobacillus</taxon>
    </lineage>
</organism>
<feature type="transmembrane region" description="Helical" evidence="8">
    <location>
        <begin position="344"/>
        <end position="361"/>
    </location>
</feature>
<evidence type="ECO:0000256" key="3">
    <source>
        <dbReference type="ARBA" id="ARBA00022692"/>
    </source>
</evidence>
<feature type="transmembrane region" description="Helical" evidence="8">
    <location>
        <begin position="233"/>
        <end position="253"/>
    </location>
</feature>
<evidence type="ECO:0000256" key="7">
    <source>
        <dbReference type="PROSITE-ProRule" id="PRU00339"/>
    </source>
</evidence>
<dbReference type="InterPro" id="IPR050925">
    <property type="entry name" value="Rhomboid_protease_S54"/>
</dbReference>
<dbReference type="InterPro" id="IPR035952">
    <property type="entry name" value="Rhomboid-like_sf"/>
</dbReference>
<evidence type="ECO:0000256" key="2">
    <source>
        <dbReference type="ARBA" id="ARBA00009045"/>
    </source>
</evidence>
<feature type="domain" description="Peptidase S54 rhomboid" evidence="9">
    <location>
        <begin position="224"/>
        <end position="358"/>
    </location>
</feature>
<dbReference type="PANTHER" id="PTHR43731">
    <property type="entry name" value="RHOMBOID PROTEASE"/>
    <property type="match status" value="1"/>
</dbReference>
<gene>
    <name evidence="10" type="ORF">FN924_10655</name>
</gene>
<feature type="transmembrane region" description="Helical" evidence="8">
    <location>
        <begin position="182"/>
        <end position="200"/>
    </location>
</feature>
<dbReference type="Gene3D" id="1.20.1540.10">
    <property type="entry name" value="Rhomboid-like"/>
    <property type="match status" value="1"/>
</dbReference>
<proteinExistence type="inferred from homology"/>
<evidence type="ECO:0000313" key="10">
    <source>
        <dbReference type="EMBL" id="QDP40609.1"/>
    </source>
</evidence>
<protein>
    <submittedName>
        <fullName evidence="10">Rhomboid family intramembrane serine protease</fullName>
    </submittedName>
</protein>
<keyword evidence="5 8" id="KW-1133">Transmembrane helix</keyword>
<feature type="repeat" description="TPR" evidence="7">
    <location>
        <begin position="464"/>
        <end position="497"/>
    </location>
</feature>
<dbReference type="SMART" id="SM00028">
    <property type="entry name" value="TPR"/>
    <property type="match status" value="3"/>
</dbReference>
<feature type="repeat" description="TPR" evidence="7">
    <location>
        <begin position="430"/>
        <end position="463"/>
    </location>
</feature>